<dbReference type="GO" id="GO:0022857">
    <property type="term" value="F:transmembrane transporter activity"/>
    <property type="evidence" value="ECO:0007669"/>
    <property type="project" value="InterPro"/>
</dbReference>
<feature type="transmembrane region" description="Helical" evidence="6">
    <location>
        <begin position="222"/>
        <end position="249"/>
    </location>
</feature>
<evidence type="ECO:0000256" key="2">
    <source>
        <dbReference type="ARBA" id="ARBA00022475"/>
    </source>
</evidence>
<comment type="caution">
    <text evidence="7">The sequence shown here is derived from an EMBL/GenBank/DDBJ whole genome shotgun (WGS) entry which is preliminary data.</text>
</comment>
<feature type="transmembrane region" description="Helical" evidence="6">
    <location>
        <begin position="85"/>
        <end position="112"/>
    </location>
</feature>
<name>A0A0L6CG03_9MICO</name>
<protein>
    <submittedName>
        <fullName evidence="7">Amino acid permease</fullName>
    </submittedName>
</protein>
<dbReference type="OrthoDB" id="9117841at2"/>
<feature type="transmembrane region" description="Helical" evidence="6">
    <location>
        <begin position="43"/>
        <end position="64"/>
    </location>
</feature>
<dbReference type="Proteomes" id="UP000037397">
    <property type="component" value="Unassembled WGS sequence"/>
</dbReference>
<evidence type="ECO:0000256" key="3">
    <source>
        <dbReference type="ARBA" id="ARBA00022692"/>
    </source>
</evidence>
<feature type="transmembrane region" description="Helical" evidence="6">
    <location>
        <begin position="321"/>
        <end position="340"/>
    </location>
</feature>
<dbReference type="RefSeq" id="WP_050668692.1">
    <property type="nucleotide sequence ID" value="NZ_LAIR01000002.1"/>
</dbReference>
<dbReference type="PANTHER" id="PTHR42770:SF13">
    <property type="entry name" value="L-METHIONINE_BRANCHED-CHAIN AMINO ACID EXPORTER YJEH"/>
    <property type="match status" value="1"/>
</dbReference>
<gene>
    <name evidence="7" type="ORF">VV01_03595</name>
</gene>
<dbReference type="STRING" id="1631356.VV01_03595"/>
<reference evidence="8" key="1">
    <citation type="submission" date="2015-03" db="EMBL/GenBank/DDBJ databases">
        <title>Luteipulveratus halotolerans sp. nov., a novel actinobacterium (Dermacoccaceae) from Sarawak, Malaysia.</title>
        <authorList>
            <person name="Juboi H."/>
            <person name="Basik A."/>
            <person name="Shamsul S.S."/>
            <person name="Arnold P."/>
            <person name="Schmitt E.K."/>
            <person name="Sanglier J.-J."/>
            <person name="Yeo T."/>
        </authorList>
    </citation>
    <scope>NUCLEOTIDE SEQUENCE [LARGE SCALE GENOMIC DNA]</scope>
    <source>
        <strain evidence="8">C296001</strain>
    </source>
</reference>
<keyword evidence="3 6" id="KW-0812">Transmembrane</keyword>
<accession>A0A0L6CG03</accession>
<feature type="transmembrane region" description="Helical" evidence="6">
    <location>
        <begin position="380"/>
        <end position="409"/>
    </location>
</feature>
<organism evidence="7 8">
    <name type="scientific">Luteipulveratus halotolerans</name>
    <dbReference type="NCBI Taxonomy" id="1631356"/>
    <lineage>
        <taxon>Bacteria</taxon>
        <taxon>Bacillati</taxon>
        <taxon>Actinomycetota</taxon>
        <taxon>Actinomycetes</taxon>
        <taxon>Micrococcales</taxon>
        <taxon>Dermacoccaceae</taxon>
        <taxon>Luteipulveratus</taxon>
    </lineage>
</organism>
<feature type="transmembrane region" description="Helical" evidence="6">
    <location>
        <begin position="124"/>
        <end position="143"/>
    </location>
</feature>
<evidence type="ECO:0000313" key="7">
    <source>
        <dbReference type="EMBL" id="KNX36438.1"/>
    </source>
</evidence>
<dbReference type="PANTHER" id="PTHR42770">
    <property type="entry name" value="AMINO ACID TRANSPORTER-RELATED"/>
    <property type="match status" value="1"/>
</dbReference>
<keyword evidence="8" id="KW-1185">Reference proteome</keyword>
<evidence type="ECO:0000256" key="6">
    <source>
        <dbReference type="SAM" id="Phobius"/>
    </source>
</evidence>
<keyword evidence="4 6" id="KW-1133">Transmembrane helix</keyword>
<feature type="transmembrane region" description="Helical" evidence="6">
    <location>
        <begin position="346"/>
        <end position="368"/>
    </location>
</feature>
<evidence type="ECO:0000256" key="4">
    <source>
        <dbReference type="ARBA" id="ARBA00022989"/>
    </source>
</evidence>
<evidence type="ECO:0000256" key="1">
    <source>
        <dbReference type="ARBA" id="ARBA00004651"/>
    </source>
</evidence>
<dbReference type="GO" id="GO:0005886">
    <property type="term" value="C:plasma membrane"/>
    <property type="evidence" value="ECO:0007669"/>
    <property type="project" value="UniProtKB-SubCell"/>
</dbReference>
<sequence length="435" mass="43496">MTASSSSGLSVLQGGALTTGAVLGTGVISLPAVAAGLAGPASLIAWIALVALSIPLAATFAALGSRYPDTGGVSTYARLAFGRRAAAVVGWCFYLAVPMGAAPAAAFAGGYLSDLLGGGRRTEVLTILVLIVLVGTTNAFGIRVSGRVQLVLAAVLVVLLVAAIAVALPQADLDHLTPFAPHGWGAIGSATAVLVWAFAGWEAVSSLSADYRSPRRDIPRATAIAISVVGVLYVGVAATSVLVLGPAAGNSTAPLSDLLATGLGESARIATTVLALLLTIGVMNAYFAGGARLGAALGRDGALPAWLTRGSSAGEVPLRSLGALVGLCLISTTVTVAVGVDLTAALLLVTGSFTLVYVIGSAAAVRLLPHGTWSHRGAVIALISTLGLLWMTGWHVLWALGVAAAALVYDAVTDRRTSSLTVASAPEIALDRTAP</sequence>
<dbReference type="EMBL" id="LAIR01000002">
    <property type="protein sequence ID" value="KNX36438.1"/>
    <property type="molecule type" value="Genomic_DNA"/>
</dbReference>
<evidence type="ECO:0000313" key="8">
    <source>
        <dbReference type="Proteomes" id="UP000037397"/>
    </source>
</evidence>
<feature type="transmembrane region" description="Helical" evidence="6">
    <location>
        <begin position="183"/>
        <end position="201"/>
    </location>
</feature>
<feature type="transmembrane region" description="Helical" evidence="6">
    <location>
        <begin position="150"/>
        <end position="171"/>
    </location>
</feature>
<feature type="transmembrane region" description="Helical" evidence="6">
    <location>
        <begin position="12"/>
        <end position="37"/>
    </location>
</feature>
<dbReference type="PIRSF" id="PIRSF006060">
    <property type="entry name" value="AA_transporter"/>
    <property type="match status" value="1"/>
</dbReference>
<feature type="transmembrane region" description="Helical" evidence="6">
    <location>
        <begin position="269"/>
        <end position="289"/>
    </location>
</feature>
<evidence type="ECO:0000256" key="5">
    <source>
        <dbReference type="ARBA" id="ARBA00023136"/>
    </source>
</evidence>
<proteinExistence type="predicted"/>
<dbReference type="InterPro" id="IPR050367">
    <property type="entry name" value="APC_superfamily"/>
</dbReference>
<comment type="subcellular location">
    <subcellularLocation>
        <location evidence="1">Cell membrane</location>
        <topology evidence="1">Multi-pass membrane protein</topology>
    </subcellularLocation>
</comment>
<dbReference type="Pfam" id="PF13520">
    <property type="entry name" value="AA_permease_2"/>
    <property type="match status" value="1"/>
</dbReference>
<dbReference type="AlphaFoldDB" id="A0A0L6CG03"/>
<keyword evidence="2" id="KW-1003">Cell membrane</keyword>
<dbReference type="InterPro" id="IPR002293">
    <property type="entry name" value="AA/rel_permease1"/>
</dbReference>
<dbReference type="Gene3D" id="1.20.1740.10">
    <property type="entry name" value="Amino acid/polyamine transporter I"/>
    <property type="match status" value="1"/>
</dbReference>
<keyword evidence="5 6" id="KW-0472">Membrane</keyword>